<sequence>MSGGAKIYVGNLSWNTNDELLGQAFSQFGQVTDVRVASSLGVSTHSPVPCVSSFSLSSLARSRFVYICGLQLPISHSIHEIPRLALRSGLVLVVFALALVFASGPVFGLCRGLWFPRFVPCIVMKDRETGRSRGFGFVTFATEQEANAAIAGMNEQELDQRRLRVNLANSRPAGGAGGGYGGSSGYGGGGGGYGGQSGGYSQGGYGGGQGGYGGGQSSYAGGGQGYGQSSGGYQGQGQQSYGGGGYGQQQQGGGYEAQSGAGGYQQGGY</sequence>
<evidence type="ECO:0000313" key="2">
    <source>
        <dbReference type="Proteomes" id="UP001230649"/>
    </source>
</evidence>
<gene>
    <name evidence="1" type="ORF">QFC20_000905</name>
</gene>
<protein>
    <submittedName>
        <fullName evidence="1">Uncharacterized protein</fullName>
    </submittedName>
</protein>
<dbReference type="Proteomes" id="UP001230649">
    <property type="component" value="Unassembled WGS sequence"/>
</dbReference>
<reference evidence="1" key="1">
    <citation type="submission" date="2023-04" db="EMBL/GenBank/DDBJ databases">
        <title>Draft Genome sequencing of Naganishia species isolated from polar environments using Oxford Nanopore Technology.</title>
        <authorList>
            <person name="Leo P."/>
            <person name="Venkateswaran K."/>
        </authorList>
    </citation>
    <scope>NUCLEOTIDE SEQUENCE</scope>
    <source>
        <strain evidence="1">MNA-CCFEE 5262</strain>
    </source>
</reference>
<proteinExistence type="predicted"/>
<organism evidence="1 2">
    <name type="scientific">Naganishia adeliensis</name>
    <dbReference type="NCBI Taxonomy" id="92952"/>
    <lineage>
        <taxon>Eukaryota</taxon>
        <taxon>Fungi</taxon>
        <taxon>Dikarya</taxon>
        <taxon>Basidiomycota</taxon>
        <taxon>Agaricomycotina</taxon>
        <taxon>Tremellomycetes</taxon>
        <taxon>Filobasidiales</taxon>
        <taxon>Filobasidiaceae</taxon>
        <taxon>Naganishia</taxon>
    </lineage>
</organism>
<dbReference type="EMBL" id="JASBWS010000005">
    <property type="protein sequence ID" value="KAJ9115580.1"/>
    <property type="molecule type" value="Genomic_DNA"/>
</dbReference>
<name>A0ACC2WW85_9TREE</name>
<accession>A0ACC2WW85</accession>
<keyword evidence="2" id="KW-1185">Reference proteome</keyword>
<evidence type="ECO:0000313" key="1">
    <source>
        <dbReference type="EMBL" id="KAJ9115580.1"/>
    </source>
</evidence>
<comment type="caution">
    <text evidence="1">The sequence shown here is derived from an EMBL/GenBank/DDBJ whole genome shotgun (WGS) entry which is preliminary data.</text>
</comment>